<dbReference type="AlphaFoldDB" id="A0A1W2G649"/>
<dbReference type="GO" id="GO:0016020">
    <property type="term" value="C:membrane"/>
    <property type="evidence" value="ECO:0007669"/>
    <property type="project" value="InterPro"/>
</dbReference>
<evidence type="ECO:0000313" key="2">
    <source>
        <dbReference type="EMBL" id="SMD32071.1"/>
    </source>
</evidence>
<dbReference type="Pfam" id="PF13585">
    <property type="entry name" value="CHU_C"/>
    <property type="match status" value="1"/>
</dbReference>
<dbReference type="OrthoDB" id="1490014at2"/>
<dbReference type="RefSeq" id="WP_084370755.1">
    <property type="nucleotide sequence ID" value="NZ_FWYF01000001.1"/>
</dbReference>
<evidence type="ECO:0000313" key="3">
    <source>
        <dbReference type="Proteomes" id="UP000192472"/>
    </source>
</evidence>
<dbReference type="InterPro" id="IPR002126">
    <property type="entry name" value="Cadherin-like_dom"/>
</dbReference>
<organism evidence="2 3">
    <name type="scientific">Reichenbachiella faecimaris</name>
    <dbReference type="NCBI Taxonomy" id="692418"/>
    <lineage>
        <taxon>Bacteria</taxon>
        <taxon>Pseudomonadati</taxon>
        <taxon>Bacteroidota</taxon>
        <taxon>Cytophagia</taxon>
        <taxon>Cytophagales</taxon>
        <taxon>Reichenbachiellaceae</taxon>
        <taxon>Reichenbachiella</taxon>
    </lineage>
</organism>
<dbReference type="STRING" id="692418.SAMN04488029_0409"/>
<gene>
    <name evidence="2" type="ORF">SAMN04488029_0409</name>
</gene>
<proteinExistence type="predicted"/>
<dbReference type="EMBL" id="FWYF01000001">
    <property type="protein sequence ID" value="SMD32071.1"/>
    <property type="molecule type" value="Genomic_DNA"/>
</dbReference>
<keyword evidence="3" id="KW-1185">Reference proteome</keyword>
<feature type="domain" description="Cadherin" evidence="1">
    <location>
        <begin position="561"/>
        <end position="655"/>
    </location>
</feature>
<dbReference type="Proteomes" id="UP000192472">
    <property type="component" value="Unassembled WGS sequence"/>
</dbReference>
<dbReference type="GO" id="GO:0007156">
    <property type="term" value="P:homophilic cell adhesion via plasma membrane adhesion molecules"/>
    <property type="evidence" value="ECO:0007669"/>
    <property type="project" value="InterPro"/>
</dbReference>
<dbReference type="GO" id="GO:0005509">
    <property type="term" value="F:calcium ion binding"/>
    <property type="evidence" value="ECO:0007669"/>
    <property type="project" value="InterPro"/>
</dbReference>
<name>A0A1W2G649_REIFA</name>
<protein>
    <submittedName>
        <fullName evidence="2">Gliding motility-associated C-terminal domain-containing protein</fullName>
    </submittedName>
</protein>
<evidence type="ECO:0000259" key="1">
    <source>
        <dbReference type="PROSITE" id="PS50268"/>
    </source>
</evidence>
<accession>A0A1W2G649</accession>
<reference evidence="2 3" key="1">
    <citation type="submission" date="2017-04" db="EMBL/GenBank/DDBJ databases">
        <authorList>
            <person name="Afonso C.L."/>
            <person name="Miller P.J."/>
            <person name="Scott M.A."/>
            <person name="Spackman E."/>
            <person name="Goraichik I."/>
            <person name="Dimitrov K.M."/>
            <person name="Suarez D.L."/>
            <person name="Swayne D.E."/>
        </authorList>
    </citation>
    <scope>NUCLEOTIDE SEQUENCE [LARGE SCALE GENOMIC DNA]</scope>
    <source>
        <strain evidence="2 3">DSM 26133</strain>
    </source>
</reference>
<sequence length="858" mass="95453">MKKVLFLIITCLALHAKIWAWHIVGGEMELTHLQDYTYQLNLIQYFDRAQSTNPGPDFSATVYFFRNSDHTFIRTETLFQASDESVAYTNPECAIGDLQTGRVTYTAEITLDPDIFNEEEGYYVTWERCCRNASISNIVNPSGQGMTYVLEFPPVVKEGAQFINSSPQLFPPLSDYACINQIYYADFSGTDPDGDSIAYSLSTPLNSSVGGTPLPIPQPKPFPEIFFSGGFSIDNVIPGSPSLAISDDGYLTVNPTNIGLYVFSVLVEEFRNGEKLGELRRDFQMLVVDGCDPPTPPVAEVRLEGETDLYTEGTVISYSTADEKCFEYLVVDNAGENVSFKAVGVNFDEEVSDIFKIDSSTIINEEGDTLRVEVCISDCPYKQDEPFIIDLIASDNACPLPQRDTVRMIFNVEPPANNDPFYESPSSAFPIQRTEEEGQVIAIDDLLIGKDDDMDSLRFFFVADGYAPEDYGMSLVPETNTLGERSVTFNWNTSCESYPFGDQNIFDLGIVLEDYDTCALDSGDTLFYELEVILPDNTLPTISVPSNTYNRLIKTNLPFEVSATDADNDPITLTAFGDGFNLQSMGAVFENQSGDGNVSSDFFWDLSCENLNITSSQTYKIFFTSEDEDVCYESNKDTVEVIVNVIVPPNNTPTFEVENNYTLSVNEEFELDIVASDGDNTDLLTLDLLSNNSAPPSEGFSFEPSTGIGRVSSSLSWTPECGLLGDNFESNTYSVDFFVYDDNCPNIESEVHTITFEVTELTVEYGQFAPPNAFTPNGDGRNDTYSLSNLTEQYYNLPPDNCADQFQSIVIFDRAGGTVFKSTDREFNWTGQGAENGTYFFHIDYINTDYKGVITLIR</sequence>
<feature type="domain" description="Cadherin" evidence="1">
    <location>
        <begin position="657"/>
        <end position="773"/>
    </location>
</feature>
<dbReference type="PROSITE" id="PS50268">
    <property type="entry name" value="CADHERIN_2"/>
    <property type="match status" value="2"/>
</dbReference>